<dbReference type="PROSITE" id="PS50011">
    <property type="entry name" value="PROTEIN_KINASE_DOM"/>
    <property type="match status" value="1"/>
</dbReference>
<evidence type="ECO:0000313" key="7">
    <source>
        <dbReference type="EMBL" id="REG32176.1"/>
    </source>
</evidence>
<dbReference type="Proteomes" id="UP000256345">
    <property type="component" value="Unassembled WGS sequence"/>
</dbReference>
<evidence type="ECO:0000259" key="4">
    <source>
        <dbReference type="PROSITE" id="PS50011"/>
    </source>
</evidence>
<name>A0AAC8TJC8_9BACT</name>
<feature type="domain" description="Histidine kinase" evidence="5">
    <location>
        <begin position="1580"/>
        <end position="1759"/>
    </location>
</feature>
<dbReference type="InterPro" id="IPR011009">
    <property type="entry name" value="Kinase-like_dom_sf"/>
</dbReference>
<evidence type="ECO:0000256" key="2">
    <source>
        <dbReference type="ARBA" id="ARBA00012438"/>
    </source>
</evidence>
<dbReference type="Pfam" id="PF00069">
    <property type="entry name" value="Pkinase"/>
    <property type="match status" value="1"/>
</dbReference>
<dbReference type="InterPro" id="IPR041664">
    <property type="entry name" value="AAA_16"/>
</dbReference>
<dbReference type="SUPFAM" id="SSF55874">
    <property type="entry name" value="ATPase domain of HSP90 chaperone/DNA topoisomerase II/histidine kinase"/>
    <property type="match status" value="1"/>
</dbReference>
<dbReference type="Pfam" id="PF13191">
    <property type="entry name" value="AAA_16"/>
    <property type="match status" value="1"/>
</dbReference>
<dbReference type="InterPro" id="IPR003018">
    <property type="entry name" value="GAF"/>
</dbReference>
<organism evidence="6 8">
    <name type="scientific">Archangium gephyra</name>
    <dbReference type="NCBI Taxonomy" id="48"/>
    <lineage>
        <taxon>Bacteria</taxon>
        <taxon>Pseudomonadati</taxon>
        <taxon>Myxococcota</taxon>
        <taxon>Myxococcia</taxon>
        <taxon>Myxococcales</taxon>
        <taxon>Cystobacterineae</taxon>
        <taxon>Archangiaceae</taxon>
        <taxon>Archangium</taxon>
    </lineage>
</organism>
<dbReference type="PROSITE" id="PS00108">
    <property type="entry name" value="PROTEIN_KINASE_ST"/>
    <property type="match status" value="1"/>
</dbReference>
<dbReference type="PROSITE" id="PS50109">
    <property type="entry name" value="HIS_KIN"/>
    <property type="match status" value="1"/>
</dbReference>
<reference evidence="7 9" key="2">
    <citation type="submission" date="2018-08" db="EMBL/GenBank/DDBJ databases">
        <title>Genomic Encyclopedia of Archaeal and Bacterial Type Strains, Phase II (KMG-II): from individual species to whole genera.</title>
        <authorList>
            <person name="Goeker M."/>
        </authorList>
    </citation>
    <scope>NUCLEOTIDE SEQUENCE [LARGE SCALE GENOMIC DNA]</scope>
    <source>
        <strain evidence="7 9">DSM 2261</strain>
    </source>
</reference>
<evidence type="ECO:0000256" key="3">
    <source>
        <dbReference type="SAM" id="Coils"/>
    </source>
</evidence>
<dbReference type="SMART" id="SM00387">
    <property type="entry name" value="HATPase_c"/>
    <property type="match status" value="1"/>
</dbReference>
<dbReference type="GO" id="GO:0005524">
    <property type="term" value="F:ATP binding"/>
    <property type="evidence" value="ECO:0007669"/>
    <property type="project" value="InterPro"/>
</dbReference>
<reference evidence="6 8" key="1">
    <citation type="submission" date="2015-05" db="EMBL/GenBank/DDBJ databases">
        <title>Genome assembly of Archangium gephyra DSM 2261.</title>
        <authorList>
            <person name="Sharma G."/>
            <person name="Subramanian S."/>
        </authorList>
    </citation>
    <scope>NUCLEOTIDE SEQUENCE [LARGE SCALE GENOMIC DNA]</scope>
    <source>
        <strain evidence="6 8">DSM 2261</strain>
    </source>
</reference>
<dbReference type="InterPro" id="IPR036890">
    <property type="entry name" value="HATPase_C_sf"/>
</dbReference>
<evidence type="ECO:0000256" key="1">
    <source>
        <dbReference type="ARBA" id="ARBA00000085"/>
    </source>
</evidence>
<dbReference type="PRINTS" id="PR00344">
    <property type="entry name" value="BCTRLSENSOR"/>
</dbReference>
<dbReference type="InterPro" id="IPR000719">
    <property type="entry name" value="Prot_kinase_dom"/>
</dbReference>
<keyword evidence="3" id="KW-0175">Coiled coil</keyword>
<dbReference type="InterPro" id="IPR005467">
    <property type="entry name" value="His_kinase_dom"/>
</dbReference>
<dbReference type="Pfam" id="PF02518">
    <property type="entry name" value="HATPase_c"/>
    <property type="match status" value="1"/>
</dbReference>
<dbReference type="CDD" id="cd14014">
    <property type="entry name" value="STKc_PknB_like"/>
    <property type="match status" value="1"/>
</dbReference>
<dbReference type="InterPro" id="IPR004358">
    <property type="entry name" value="Sig_transdc_His_kin-like_C"/>
</dbReference>
<dbReference type="Gene3D" id="3.30.200.20">
    <property type="entry name" value="Phosphorylase Kinase, domain 1"/>
    <property type="match status" value="1"/>
</dbReference>
<dbReference type="Gene3D" id="1.10.510.10">
    <property type="entry name" value="Transferase(Phosphotransferase) domain 1"/>
    <property type="match status" value="1"/>
</dbReference>
<dbReference type="Pfam" id="PF01590">
    <property type="entry name" value="GAF"/>
    <property type="match status" value="1"/>
</dbReference>
<dbReference type="InterPro" id="IPR008271">
    <property type="entry name" value="Ser/Thr_kinase_AS"/>
</dbReference>
<dbReference type="PANTHER" id="PTHR43642">
    <property type="entry name" value="HYBRID SIGNAL TRANSDUCTION HISTIDINE KINASE G"/>
    <property type="match status" value="1"/>
</dbReference>
<dbReference type="GO" id="GO:0004673">
    <property type="term" value="F:protein histidine kinase activity"/>
    <property type="evidence" value="ECO:0007669"/>
    <property type="project" value="UniProtKB-EC"/>
</dbReference>
<dbReference type="InterPro" id="IPR029016">
    <property type="entry name" value="GAF-like_dom_sf"/>
</dbReference>
<dbReference type="InterPro" id="IPR027417">
    <property type="entry name" value="P-loop_NTPase"/>
</dbReference>
<dbReference type="InterPro" id="IPR003594">
    <property type="entry name" value="HATPase_dom"/>
</dbReference>
<evidence type="ECO:0000259" key="5">
    <source>
        <dbReference type="PROSITE" id="PS50109"/>
    </source>
</evidence>
<keyword evidence="6" id="KW-0808">Transferase</keyword>
<proteinExistence type="predicted"/>
<keyword evidence="9" id="KW-1185">Reference proteome</keyword>
<dbReference type="SUPFAM" id="SSF52540">
    <property type="entry name" value="P-loop containing nucleoside triphosphate hydrolases"/>
    <property type="match status" value="1"/>
</dbReference>
<dbReference type="SMART" id="SM00220">
    <property type="entry name" value="S_TKc"/>
    <property type="match status" value="1"/>
</dbReference>
<dbReference type="PANTHER" id="PTHR43642:SF1">
    <property type="entry name" value="HYBRID SIGNAL TRANSDUCTION HISTIDINE KINASE G"/>
    <property type="match status" value="1"/>
</dbReference>
<sequence>MLPTIPNYSVLEVLHQGAKHTLFRALRQADGRPVVIKMPDMAHVDSRGIARLEREFRLLRQCQGSPHVVEALELLQLPGTAALVLEDFQGHALNRLLSSPIELRSFLRLASSMASALAEVHRHEIVHLDIKPANILVNEAAGVVKIADFGIASALPLEHPSFRPASTVEGTFAYLSPEQTGRMNRVVDHRSDLYSLGITFYEMLAGVLPFSAEDVLGWFHCHLAVVPRPVSELNPSVPVALSRLVARLIAKAPEDRYQSAEGLKADLEQCAARWDSGAELAPFPLGSADALDGFRIPEKLYGREDDVAALLGAFDRGVKSGRCALALISGYSGVGKSSLVREVFGPLVRERGLFASGKFDQLNTGGPYSTLVSALRQCLQQILAEGEAEIAAWKERIQRALGVNGQLVADMLPQLELIIGKQAPVKELGPAESLNLLHEVFTRFFGALSPDKRPLVLFLDDLQWVDPATLALLQHVIPDPEAGCLFVIGAYRDNEVPPSHPLRVALDSLRGVGVPIASIVLSPLGREHTQRLLADTLHTGEARVLPLANLLLEKTGGNPFFLTQFLGTLHREKRLQFDTAAREWRWELAQLQAQGFTDNVVELMVSKLRELPAPTQDALKVAACIGNTFAAEDVSELVQGSLEELEARLLGALKERLILRSEHGYRFLHDRIQQAAYLLIPEDQRIALHLRIGRMLRARRPSAVFELVNHLNLAAALIDSGDETLELARLNLAAGKSAIRSAAHAAALSYLATGCELVGEDGWESHHELTYELTFQRAQCELVSGQLGAAEARITALITRARTRAEQADVHRLKVDLHGTRGEFPQAVEAALSCARRFGLELPLRPNPDELRATVQALWEELEQRGLESLLDLPPMTDPDQRALLALFAAVLPPAYFINPDLHDLLACQMVGASLRHGNADVSVMGYVVFGQAMGHVLKKWREAVRLGALAVDLMDRRGIVGSRAKVCLVIGGFINHRIQHLREVLPLFRESWSAARETGELTFASYSIMNLAVFRFMMGDPLEDVSAEAETFLDFLHRTRNDAVWLAISDLREVVECLRQGTEAPPVAPDSVTGLRAIPFIAFMFYRYRLLCALLYGDARGAVEMARKGREFLFSYAGQAGVAEYHYHAALALARHYDAVTPAEQREYLRQLEADHAVLQEWAETGPANFGHASALISAELARLRGNTEEAMRRYEEAISRARQNGFTQCEALAYEVASEFYRARGVETVADTYLREARRAWLQWGAHGKVKLLDMRHPRLLRSGNTSTSTSTSTSVTTDEAFDVMTVVKAQQAISKEIVLAGLLKTLMRILIESAGAERGYLLLTRDDTLFIEAEAQVDREEIKVDAEPVPFEASARLPHSIVHYVKRSLESLILEDAGTDGRFASDEYVVRAKPRSILCMPVMGQAKLLGVLYVENRLAAGVFTPSRLAVLEVLASQASISLANARLYASVQQAQEELRRSHDELEQRVEERARELRRAQAELLDTARRAGKAEIAAEVLHNAGNILNSINTSAGLVASKLSQFRVPKLTQTAALLQAHQQELGEFLMKDAAGRGLPAYLSSLAAAMQQDLELTRGEVDSLLASVEYLNEVVRTQQAYVGVSEAPEWIHLEELLDEALRMNTPVLEPLRVRLIKEYQALPALLLQRSKVVQILTHLISNAASALSESGQEEKWLRLKLEKSGERMLRVSVEDNGVGIAPENLELLFRPGFTTKEEGHGFGLHGSILTAKALGGSILAKSKGPGLGAVFILELPLVSSRA</sequence>
<dbReference type="SUPFAM" id="SSF55781">
    <property type="entry name" value="GAF domain-like"/>
    <property type="match status" value="1"/>
</dbReference>
<dbReference type="EMBL" id="QUMU01000005">
    <property type="protein sequence ID" value="REG32176.1"/>
    <property type="molecule type" value="Genomic_DNA"/>
</dbReference>
<accession>A0AAC8TJC8</accession>
<dbReference type="SMART" id="SM00065">
    <property type="entry name" value="GAF"/>
    <property type="match status" value="1"/>
</dbReference>
<dbReference type="Gene3D" id="3.30.450.40">
    <property type="match status" value="1"/>
</dbReference>
<gene>
    <name evidence="6" type="ORF">AA314_08137</name>
    <name evidence="7" type="ORF">ATI61_105504</name>
</gene>
<dbReference type="Gene3D" id="3.30.565.10">
    <property type="entry name" value="Histidine kinase-like ATPase, C-terminal domain"/>
    <property type="match status" value="1"/>
</dbReference>
<dbReference type="RefSeq" id="WP_053067096.1">
    <property type="nucleotide sequence ID" value="NZ_CP011509.1"/>
</dbReference>
<dbReference type="SUPFAM" id="SSF56112">
    <property type="entry name" value="Protein kinase-like (PK-like)"/>
    <property type="match status" value="1"/>
</dbReference>
<dbReference type="InterPro" id="IPR053159">
    <property type="entry name" value="Hybrid_Histidine_Kinase"/>
</dbReference>
<keyword evidence="6" id="KW-0418">Kinase</keyword>
<protein>
    <recommendedName>
        <fullName evidence="2">histidine kinase</fullName>
        <ecNumber evidence="2">2.7.13.3</ecNumber>
    </recommendedName>
</protein>
<feature type="coiled-coil region" evidence="3">
    <location>
        <begin position="1447"/>
        <end position="1489"/>
    </location>
</feature>
<dbReference type="Gene3D" id="3.40.50.300">
    <property type="entry name" value="P-loop containing nucleotide triphosphate hydrolases"/>
    <property type="match status" value="1"/>
</dbReference>
<dbReference type="EC" id="2.7.13.3" evidence="2"/>
<feature type="domain" description="Protein kinase" evidence="4">
    <location>
        <begin position="8"/>
        <end position="268"/>
    </location>
</feature>
<evidence type="ECO:0000313" key="9">
    <source>
        <dbReference type="Proteomes" id="UP000256345"/>
    </source>
</evidence>
<dbReference type="EMBL" id="CP011509">
    <property type="protein sequence ID" value="AKJ06511.1"/>
    <property type="molecule type" value="Genomic_DNA"/>
</dbReference>
<comment type="catalytic activity">
    <reaction evidence="1">
        <text>ATP + protein L-histidine = ADP + protein N-phospho-L-histidine.</text>
        <dbReference type="EC" id="2.7.13.3"/>
    </reaction>
</comment>
<evidence type="ECO:0000313" key="8">
    <source>
        <dbReference type="Proteomes" id="UP000035579"/>
    </source>
</evidence>
<dbReference type="KEGG" id="age:AA314_08137"/>
<evidence type="ECO:0000313" key="6">
    <source>
        <dbReference type="EMBL" id="AKJ06511.1"/>
    </source>
</evidence>
<dbReference type="Proteomes" id="UP000035579">
    <property type="component" value="Chromosome"/>
</dbReference>